<dbReference type="GO" id="GO:0005737">
    <property type="term" value="C:cytoplasm"/>
    <property type="evidence" value="ECO:0007669"/>
    <property type="project" value="UniProtKB-ARBA"/>
</dbReference>
<sequence length="469" mass="51222">MLVALRTGLLAVTRARMVAIRPTAAPLSTDPPGRGIVSLFSARLSSHARTSGDLPGLLEQLTPFEAQSQEAFDQVSGLIHLPILRLRVQANEQELELAYSRMAEGDGLSASGDGGGLRRRIELERQLAKDRVMVQRMDELLTERADICELADMLQAMYADMRPDAADAAAEVAAVGALSMELHARAQAFHSALSRVRQGILFSGEADASGCFLSLNAGNGGVDSQSFTQMLLDMYRGWASARGLRQELIDSAPGERPDTLRNATLLIHADERADAEGGPYGWLRGEAGVHRLVRNSPFDEGRRHTSFASVGVAPHSLDEGGHEDPELSIDARYLHIETTTSRGAGGQHVNKTESAVRMTHLPTGIVITIQQERSQHRNRALALSLLRARLLERHLHKKRLEESLRRSDMTSNSFGGQVRSYVLNPYQLIKDNRTNHETSQVHAVLSGDLDEFLIKSLELEAAATVGGKD</sequence>
<protein>
    <recommendedName>
        <fullName evidence="2">Peptide chain release factor domain-containing protein</fullName>
    </recommendedName>
</protein>
<dbReference type="STRING" id="691883.A0A058ZDN5"/>
<dbReference type="InterPro" id="IPR000352">
    <property type="entry name" value="Pep_chain_release_fac_I"/>
</dbReference>
<dbReference type="OrthoDB" id="2019491at2759"/>
<dbReference type="SMART" id="SM00937">
    <property type="entry name" value="PCRF"/>
    <property type="match status" value="1"/>
</dbReference>
<dbReference type="GeneID" id="20524825"/>
<evidence type="ECO:0000313" key="3">
    <source>
        <dbReference type="EMBL" id="KCV72505.1"/>
    </source>
</evidence>
<evidence type="ECO:0000313" key="4">
    <source>
        <dbReference type="Proteomes" id="UP000030693"/>
    </source>
</evidence>
<dbReference type="Proteomes" id="UP000030693">
    <property type="component" value="Unassembled WGS sequence"/>
</dbReference>
<dbReference type="EMBL" id="KB932201">
    <property type="protein sequence ID" value="KCV72505.1"/>
    <property type="molecule type" value="Genomic_DNA"/>
</dbReference>
<dbReference type="InterPro" id="IPR005139">
    <property type="entry name" value="PCRF"/>
</dbReference>
<proteinExistence type="inferred from homology"/>
<accession>A0A058ZDN5</accession>
<evidence type="ECO:0000256" key="1">
    <source>
        <dbReference type="ARBA" id="ARBA00010835"/>
    </source>
</evidence>
<comment type="similarity">
    <text evidence="1">Belongs to the prokaryotic/mitochondrial release factor family.</text>
</comment>
<dbReference type="PANTHER" id="PTHR43116:SF3">
    <property type="entry name" value="CLASS I PEPTIDE CHAIN RELEASE FACTOR"/>
    <property type="match status" value="1"/>
</dbReference>
<dbReference type="Gene3D" id="3.30.70.1660">
    <property type="match status" value="1"/>
</dbReference>
<gene>
    <name evidence="3" type="ORF">H696_00100</name>
</gene>
<dbReference type="SUPFAM" id="SSF75620">
    <property type="entry name" value="Release factor"/>
    <property type="match status" value="1"/>
</dbReference>
<dbReference type="Pfam" id="PF03462">
    <property type="entry name" value="PCRF"/>
    <property type="match status" value="1"/>
</dbReference>
<keyword evidence="4" id="KW-1185">Reference proteome</keyword>
<organism evidence="3">
    <name type="scientific">Fonticula alba</name>
    <name type="common">Slime mold</name>
    <dbReference type="NCBI Taxonomy" id="691883"/>
    <lineage>
        <taxon>Eukaryota</taxon>
        <taxon>Rotosphaerida</taxon>
        <taxon>Fonticulaceae</taxon>
        <taxon>Fonticula</taxon>
    </lineage>
</organism>
<dbReference type="GO" id="GO:0003747">
    <property type="term" value="F:translation release factor activity"/>
    <property type="evidence" value="ECO:0007669"/>
    <property type="project" value="InterPro"/>
</dbReference>
<dbReference type="RefSeq" id="XP_009492206.1">
    <property type="nucleotide sequence ID" value="XM_009493931.1"/>
</dbReference>
<feature type="domain" description="Peptide chain release factor" evidence="2">
    <location>
        <begin position="173"/>
        <end position="286"/>
    </location>
</feature>
<dbReference type="InterPro" id="IPR045853">
    <property type="entry name" value="Pep_chain_release_fac_I_sf"/>
</dbReference>
<dbReference type="PANTHER" id="PTHR43116">
    <property type="entry name" value="PEPTIDE CHAIN RELEASE FACTOR 2"/>
    <property type="match status" value="1"/>
</dbReference>
<reference evidence="3" key="1">
    <citation type="submission" date="2013-04" db="EMBL/GenBank/DDBJ databases">
        <title>The Genome Sequence of Fonticula alba ATCC 38817.</title>
        <authorList>
            <consortium name="The Broad Institute Genomics Platform"/>
            <person name="Russ C."/>
            <person name="Cuomo C."/>
            <person name="Burger G."/>
            <person name="Gray M.W."/>
            <person name="Holland P.W.H."/>
            <person name="King N."/>
            <person name="Lang F.B.F."/>
            <person name="Roger A.J."/>
            <person name="Ruiz-Trillo I."/>
            <person name="Brown M."/>
            <person name="Walker B."/>
            <person name="Young S."/>
            <person name="Zeng Q."/>
            <person name="Gargeya S."/>
            <person name="Fitzgerald M."/>
            <person name="Haas B."/>
            <person name="Abouelleil A."/>
            <person name="Allen A.W."/>
            <person name="Alvarado L."/>
            <person name="Arachchi H.M."/>
            <person name="Berlin A.M."/>
            <person name="Chapman S.B."/>
            <person name="Gainer-Dewar J."/>
            <person name="Goldberg J."/>
            <person name="Griggs A."/>
            <person name="Gujja S."/>
            <person name="Hansen M."/>
            <person name="Howarth C."/>
            <person name="Imamovic A."/>
            <person name="Ireland A."/>
            <person name="Larimer J."/>
            <person name="McCowan C."/>
            <person name="Murphy C."/>
            <person name="Pearson M."/>
            <person name="Poon T.W."/>
            <person name="Priest M."/>
            <person name="Roberts A."/>
            <person name="Saif S."/>
            <person name="Shea T."/>
            <person name="Sisk P."/>
            <person name="Sykes S."/>
            <person name="Wortman J."/>
            <person name="Nusbaum C."/>
            <person name="Birren B."/>
        </authorList>
    </citation>
    <scope>NUCLEOTIDE SEQUENCE [LARGE SCALE GENOMIC DNA]</scope>
    <source>
        <strain evidence="3">ATCC 38817</strain>
    </source>
</reference>
<dbReference type="Gene3D" id="3.30.160.20">
    <property type="match status" value="1"/>
</dbReference>
<dbReference type="eggNOG" id="KOG2726">
    <property type="taxonomic scope" value="Eukaryota"/>
</dbReference>
<dbReference type="Pfam" id="PF00472">
    <property type="entry name" value="RF-1"/>
    <property type="match status" value="1"/>
</dbReference>
<name>A0A058ZDN5_FONAL</name>
<evidence type="ECO:0000259" key="2">
    <source>
        <dbReference type="SMART" id="SM00937"/>
    </source>
</evidence>
<dbReference type="AlphaFoldDB" id="A0A058ZDN5"/>